<feature type="compositionally biased region" description="Basic and acidic residues" evidence="1">
    <location>
        <begin position="118"/>
        <end position="127"/>
    </location>
</feature>
<organism evidence="2 3">
    <name type="scientific">Acetobacter lovaniensis</name>
    <dbReference type="NCBI Taxonomy" id="104100"/>
    <lineage>
        <taxon>Bacteria</taxon>
        <taxon>Pseudomonadati</taxon>
        <taxon>Pseudomonadota</taxon>
        <taxon>Alphaproteobacteria</taxon>
        <taxon>Acetobacterales</taxon>
        <taxon>Acetobacteraceae</taxon>
        <taxon>Acetobacter</taxon>
    </lineage>
</organism>
<dbReference type="AlphaFoldDB" id="A0A841QHN7"/>
<proteinExistence type="predicted"/>
<evidence type="ECO:0000313" key="3">
    <source>
        <dbReference type="Proteomes" id="UP000578000"/>
    </source>
</evidence>
<dbReference type="RefSeq" id="WP_166115850.1">
    <property type="nucleotide sequence ID" value="NZ_BAABDB010000042.1"/>
</dbReference>
<dbReference type="Proteomes" id="UP000578000">
    <property type="component" value="Unassembled WGS sequence"/>
</dbReference>
<name>A0A841QHN7_9PROT</name>
<gene>
    <name evidence="2" type="ORF">HNR55_002550</name>
</gene>
<comment type="caution">
    <text evidence="2">The sequence shown here is derived from an EMBL/GenBank/DDBJ whole genome shotgun (WGS) entry which is preliminary data.</text>
</comment>
<evidence type="ECO:0000256" key="1">
    <source>
        <dbReference type="SAM" id="MobiDB-lite"/>
    </source>
</evidence>
<keyword evidence="3" id="KW-1185">Reference proteome</keyword>
<accession>A0A841QHN7</accession>
<protein>
    <submittedName>
        <fullName evidence="2">Uncharacterized protein</fullName>
    </submittedName>
</protein>
<reference evidence="2 3" key="1">
    <citation type="submission" date="2020-08" db="EMBL/GenBank/DDBJ databases">
        <title>Genomic Encyclopedia of Type Strains, Phase IV (KMG-IV): sequencing the most valuable type-strain genomes for metagenomic binning, comparative biology and taxonomic classification.</title>
        <authorList>
            <person name="Goeker M."/>
        </authorList>
    </citation>
    <scope>NUCLEOTIDE SEQUENCE [LARGE SCALE GENOMIC DNA]</scope>
    <source>
        <strain evidence="2 3">DSM 4491</strain>
    </source>
</reference>
<evidence type="ECO:0000313" key="2">
    <source>
        <dbReference type="EMBL" id="MBB6457946.1"/>
    </source>
</evidence>
<feature type="region of interest" description="Disordered" evidence="1">
    <location>
        <begin position="118"/>
        <end position="147"/>
    </location>
</feature>
<dbReference type="EMBL" id="JACHIE010000012">
    <property type="protein sequence ID" value="MBB6457946.1"/>
    <property type="molecule type" value="Genomic_DNA"/>
</dbReference>
<sequence length="147" mass="15395">MAAASSNASRAGGTVTVICRMPAGLVLDLYDTAELAARARAATPVMAPPKPSTCVRLNGAKADPRYHARDNLLLGMGGRTQVDASFWQAWLAQNPNFLPLKNGLIFAQPDTDAAGAELAERGQHRTGLEGLEPTSLPGVTPFARDAA</sequence>